<dbReference type="NCBIfam" id="TIGR02937">
    <property type="entry name" value="sigma70-ECF"/>
    <property type="match status" value="1"/>
</dbReference>
<dbReference type="SUPFAM" id="SSF88659">
    <property type="entry name" value="Sigma3 and sigma4 domains of RNA polymerase sigma factors"/>
    <property type="match status" value="1"/>
</dbReference>
<dbReference type="Proteomes" id="UP001597545">
    <property type="component" value="Unassembled WGS sequence"/>
</dbReference>
<dbReference type="InterPro" id="IPR013249">
    <property type="entry name" value="RNA_pol_sigma70_r4_t2"/>
</dbReference>
<reference evidence="8" key="1">
    <citation type="journal article" date="2019" name="Int. J. Syst. Evol. Microbiol.">
        <title>The Global Catalogue of Microorganisms (GCM) 10K type strain sequencing project: providing services to taxonomists for standard genome sequencing and annotation.</title>
        <authorList>
            <consortium name="The Broad Institute Genomics Platform"/>
            <consortium name="The Broad Institute Genome Sequencing Center for Infectious Disease"/>
            <person name="Wu L."/>
            <person name="Ma J."/>
        </authorList>
    </citation>
    <scope>NUCLEOTIDE SEQUENCE [LARGE SCALE GENOMIC DNA]</scope>
    <source>
        <strain evidence="8">KCTC 42662</strain>
    </source>
</reference>
<feature type="domain" description="RNA polymerase sigma factor 70 region 4 type 2" evidence="6">
    <location>
        <begin position="122"/>
        <end position="172"/>
    </location>
</feature>
<proteinExistence type="inferred from homology"/>
<sequence>MNDTQLLELFLRVKQGDRNAFTTLYSSCWRVVYDLAFLKTRDEDEAKDILQEIFVNLWEKRTRLTIQSNVQAYLYRMAKHEIIRRLEASLSLSRKTDIYRAAVEELSHSLDASIEAKELKQRWDAEIAKLPQRQREIYTLHYERDYTIRDIALELGIAEQTVKNQLVAANKKIRQVMELGLLFYLITLPH</sequence>
<keyword evidence="8" id="KW-1185">Reference proteome</keyword>
<evidence type="ECO:0000313" key="8">
    <source>
        <dbReference type="Proteomes" id="UP001597545"/>
    </source>
</evidence>
<dbReference type="InterPro" id="IPR039425">
    <property type="entry name" value="RNA_pol_sigma-70-like"/>
</dbReference>
<dbReference type="InterPro" id="IPR013325">
    <property type="entry name" value="RNA_pol_sigma_r2"/>
</dbReference>
<comment type="similarity">
    <text evidence="1">Belongs to the sigma-70 factor family. ECF subfamily.</text>
</comment>
<evidence type="ECO:0000256" key="1">
    <source>
        <dbReference type="ARBA" id="ARBA00010641"/>
    </source>
</evidence>
<keyword evidence="4" id="KW-0804">Transcription</keyword>
<keyword evidence="2" id="KW-0805">Transcription regulation</keyword>
<organism evidence="7 8">
    <name type="scientific">Sphingobacterium suaedae</name>
    <dbReference type="NCBI Taxonomy" id="1686402"/>
    <lineage>
        <taxon>Bacteria</taxon>
        <taxon>Pseudomonadati</taxon>
        <taxon>Bacteroidota</taxon>
        <taxon>Sphingobacteriia</taxon>
        <taxon>Sphingobacteriales</taxon>
        <taxon>Sphingobacteriaceae</taxon>
        <taxon>Sphingobacterium</taxon>
    </lineage>
</organism>
<dbReference type="EMBL" id="JBHULR010000003">
    <property type="protein sequence ID" value="MFD2547309.1"/>
    <property type="molecule type" value="Genomic_DNA"/>
</dbReference>
<evidence type="ECO:0000259" key="5">
    <source>
        <dbReference type="Pfam" id="PF04542"/>
    </source>
</evidence>
<evidence type="ECO:0000313" key="7">
    <source>
        <dbReference type="EMBL" id="MFD2547309.1"/>
    </source>
</evidence>
<dbReference type="Gene3D" id="1.10.1740.10">
    <property type="match status" value="1"/>
</dbReference>
<feature type="domain" description="RNA polymerase sigma-70 region 2" evidence="5">
    <location>
        <begin position="24"/>
        <end position="86"/>
    </location>
</feature>
<protein>
    <submittedName>
        <fullName evidence="7">RNA polymerase sigma factor</fullName>
    </submittedName>
</protein>
<evidence type="ECO:0000256" key="4">
    <source>
        <dbReference type="ARBA" id="ARBA00023163"/>
    </source>
</evidence>
<dbReference type="PANTHER" id="PTHR43133">
    <property type="entry name" value="RNA POLYMERASE ECF-TYPE SIGMA FACTO"/>
    <property type="match status" value="1"/>
</dbReference>
<name>A0ABW5KET7_9SPHI</name>
<evidence type="ECO:0000256" key="2">
    <source>
        <dbReference type="ARBA" id="ARBA00023015"/>
    </source>
</evidence>
<keyword evidence="3" id="KW-0731">Sigma factor</keyword>
<dbReference type="InterPro" id="IPR014284">
    <property type="entry name" value="RNA_pol_sigma-70_dom"/>
</dbReference>
<evidence type="ECO:0000259" key="6">
    <source>
        <dbReference type="Pfam" id="PF08281"/>
    </source>
</evidence>
<dbReference type="RefSeq" id="WP_380901938.1">
    <property type="nucleotide sequence ID" value="NZ_JBHUEG010000007.1"/>
</dbReference>
<dbReference type="Pfam" id="PF08281">
    <property type="entry name" value="Sigma70_r4_2"/>
    <property type="match status" value="1"/>
</dbReference>
<dbReference type="InterPro" id="IPR007627">
    <property type="entry name" value="RNA_pol_sigma70_r2"/>
</dbReference>
<dbReference type="PANTHER" id="PTHR43133:SF46">
    <property type="entry name" value="RNA POLYMERASE SIGMA-70 FACTOR ECF SUBFAMILY"/>
    <property type="match status" value="1"/>
</dbReference>
<accession>A0ABW5KET7</accession>
<comment type="caution">
    <text evidence="7">The sequence shown here is derived from an EMBL/GenBank/DDBJ whole genome shotgun (WGS) entry which is preliminary data.</text>
</comment>
<evidence type="ECO:0000256" key="3">
    <source>
        <dbReference type="ARBA" id="ARBA00023082"/>
    </source>
</evidence>
<dbReference type="InterPro" id="IPR036388">
    <property type="entry name" value="WH-like_DNA-bd_sf"/>
</dbReference>
<gene>
    <name evidence="7" type="ORF">ACFSR5_06565</name>
</gene>
<dbReference type="Pfam" id="PF04542">
    <property type="entry name" value="Sigma70_r2"/>
    <property type="match status" value="1"/>
</dbReference>
<dbReference type="Gene3D" id="1.10.10.10">
    <property type="entry name" value="Winged helix-like DNA-binding domain superfamily/Winged helix DNA-binding domain"/>
    <property type="match status" value="1"/>
</dbReference>
<dbReference type="InterPro" id="IPR013324">
    <property type="entry name" value="RNA_pol_sigma_r3/r4-like"/>
</dbReference>
<dbReference type="SUPFAM" id="SSF88946">
    <property type="entry name" value="Sigma2 domain of RNA polymerase sigma factors"/>
    <property type="match status" value="1"/>
</dbReference>